<accession>A0ABP0M561</accession>
<dbReference type="Pfam" id="PF03969">
    <property type="entry name" value="AFG1_ATPase"/>
    <property type="match status" value="1"/>
</dbReference>
<comment type="similarity">
    <text evidence="1">Belongs to the AFG1 ATPase family.</text>
</comment>
<dbReference type="PROSITE" id="PS50222">
    <property type="entry name" value="EF_HAND_2"/>
    <property type="match status" value="1"/>
</dbReference>
<dbReference type="InterPro" id="IPR005654">
    <property type="entry name" value="ATPase_AFG1-like"/>
</dbReference>
<dbReference type="InterPro" id="IPR018247">
    <property type="entry name" value="EF_Hand_1_Ca_BS"/>
</dbReference>
<feature type="region of interest" description="Disordered" evidence="5">
    <location>
        <begin position="1"/>
        <end position="22"/>
    </location>
</feature>
<dbReference type="PANTHER" id="PTHR12169:SF6">
    <property type="entry name" value="AFG1-LIKE ATPASE"/>
    <property type="match status" value="1"/>
</dbReference>
<comment type="caution">
    <text evidence="7">The sequence shown here is derived from an EMBL/GenBank/DDBJ whole genome shotgun (WGS) entry which is preliminary data.</text>
</comment>
<evidence type="ECO:0000313" key="7">
    <source>
        <dbReference type="EMBL" id="CAK9045904.1"/>
    </source>
</evidence>
<dbReference type="Gene3D" id="3.40.50.300">
    <property type="entry name" value="P-loop containing nucleotide triphosphate hydrolases"/>
    <property type="match status" value="1"/>
</dbReference>
<dbReference type="InterPro" id="IPR011992">
    <property type="entry name" value="EF-hand-dom_pair"/>
</dbReference>
<name>A0ABP0M561_9DINO</name>
<proteinExistence type="inferred from homology"/>
<dbReference type="InterPro" id="IPR027417">
    <property type="entry name" value="P-loop_NTPase"/>
</dbReference>
<keyword evidence="2" id="KW-0547">Nucleotide-binding</keyword>
<protein>
    <submittedName>
        <fullName evidence="7">AFG1-like ATPase (Lactation elevated protein 1) (Protein AFG1 homolog)</fullName>
    </submittedName>
</protein>
<evidence type="ECO:0000259" key="6">
    <source>
        <dbReference type="PROSITE" id="PS50222"/>
    </source>
</evidence>
<dbReference type="SUPFAM" id="SSF47473">
    <property type="entry name" value="EF-hand"/>
    <property type="match status" value="1"/>
</dbReference>
<organism evidence="7 8">
    <name type="scientific">Durusdinium trenchii</name>
    <dbReference type="NCBI Taxonomy" id="1381693"/>
    <lineage>
        <taxon>Eukaryota</taxon>
        <taxon>Sar</taxon>
        <taxon>Alveolata</taxon>
        <taxon>Dinophyceae</taxon>
        <taxon>Suessiales</taxon>
        <taxon>Symbiodiniaceae</taxon>
        <taxon>Durusdinium</taxon>
    </lineage>
</organism>
<feature type="domain" description="EF-hand" evidence="6">
    <location>
        <begin position="315"/>
        <end position="350"/>
    </location>
</feature>
<keyword evidence="3" id="KW-0106">Calcium</keyword>
<dbReference type="Gene3D" id="1.10.238.10">
    <property type="entry name" value="EF-hand"/>
    <property type="match status" value="1"/>
</dbReference>
<sequence>MIDVHSRLHKRQKGSSANTDSTADDLVEQVAADMMKEAWLWCFDEFQVTHISDAIIMKRIFSVLFELGAVVVATSNRPPKDLRPHRGGVRTEEGPFIPMLESFCHVHDIGAEVDYRMCSSRDEEDDRVYITPNGSDEIKILEAKFAKICQGHVRFGVQVETQGRRIAVPRCAENSDVAWFTFKDLCDKPLGAADYLAIGSAFHTIFIADIPRLTMQERDQVRRFITLIDALYESHAKVVCTAALDPISLFQVSAEEKKTSIADEIFAWDRTVSRLMEMQSATYLSHSFRSKETSLFTAQWPVQCLAQGSRQLAVRSVQDFKDLWRRYDQDDNGCLDMQEFRYLLEDLLERQCGHRNVSDELPWRSKDDIHVHGETVTFEVPWFFDCSNNPEWSAFRELFQGFRRRFSAPDRDDAAMVTEVQQVLTEANQLGRRYEPNFVQYASDWSVFHICNPDRLSEVPEDLQKNFCFYGFATVQWLGLFGHQHFSNVPGMSEWAHNARGFLNDAAKFNAMHFLESSGWSVTMVELAKSLSNAFMANSDYRVSRDAALPALSEFSGVPRRPPEHTRRPQVRVLKAVAISYHTALIREPLTFWQHMLTHLFDVQSTLHILDVTAKTAQDVTRLHSHCRFIGGSWCGTDERLLQLNALFTDTLLNCHTGDHKARHHFLRSAQEYYELFLQLMGNDAELRSADFFMCGEPVLFCRLLSYFGQPVIGYISTPISVYVGKHDRAEWYQQFYEMTLDDRHIFATTTPIFAEWVAYATGIDLPVIRPICSYTEVSYWPRRQRELLLLRSVSLFWDTECVLNYFAKQFAGDGEPLRFLESTGLSDEERRGYGSFAEFKAAVIYPYSPSQFWFYELYSMAVPLLMPTRESMPLYVSQDYSVCPDFEGHRLGHAPHLVHPHSPFDTDDWAAMTYWASFTDYLTLPHVLHFSSVPDLLRFACRFRETRLRLHLLK</sequence>
<evidence type="ECO:0000313" key="8">
    <source>
        <dbReference type="Proteomes" id="UP001642464"/>
    </source>
</evidence>
<evidence type="ECO:0000256" key="5">
    <source>
        <dbReference type="SAM" id="MobiDB-lite"/>
    </source>
</evidence>
<evidence type="ECO:0000256" key="2">
    <source>
        <dbReference type="ARBA" id="ARBA00022741"/>
    </source>
</evidence>
<reference evidence="7 8" key="1">
    <citation type="submission" date="2024-02" db="EMBL/GenBank/DDBJ databases">
        <authorList>
            <person name="Chen Y."/>
            <person name="Shah S."/>
            <person name="Dougan E. K."/>
            <person name="Thang M."/>
            <person name="Chan C."/>
        </authorList>
    </citation>
    <scope>NUCLEOTIDE SEQUENCE [LARGE SCALE GENOMIC DNA]</scope>
</reference>
<keyword evidence="8" id="KW-1185">Reference proteome</keyword>
<dbReference type="NCBIfam" id="NF040713">
    <property type="entry name" value="ZapE"/>
    <property type="match status" value="1"/>
</dbReference>
<dbReference type="PANTHER" id="PTHR12169">
    <property type="entry name" value="ATPASE N2B"/>
    <property type="match status" value="1"/>
</dbReference>
<gene>
    <name evidence="7" type="ORF">SCF082_LOCUS25906</name>
</gene>
<dbReference type="Proteomes" id="UP001642464">
    <property type="component" value="Unassembled WGS sequence"/>
</dbReference>
<dbReference type="InterPro" id="IPR002048">
    <property type="entry name" value="EF_hand_dom"/>
</dbReference>
<evidence type="ECO:0000256" key="1">
    <source>
        <dbReference type="ARBA" id="ARBA00010322"/>
    </source>
</evidence>
<dbReference type="PROSITE" id="PS00018">
    <property type="entry name" value="EF_HAND_1"/>
    <property type="match status" value="1"/>
</dbReference>
<keyword evidence="4" id="KW-0067">ATP-binding</keyword>
<evidence type="ECO:0000256" key="3">
    <source>
        <dbReference type="ARBA" id="ARBA00022837"/>
    </source>
</evidence>
<dbReference type="EMBL" id="CAXAMM010019524">
    <property type="protein sequence ID" value="CAK9045904.1"/>
    <property type="molecule type" value="Genomic_DNA"/>
</dbReference>
<evidence type="ECO:0000256" key="4">
    <source>
        <dbReference type="ARBA" id="ARBA00022840"/>
    </source>
</evidence>